<feature type="region of interest" description="Disordered" evidence="2">
    <location>
        <begin position="655"/>
        <end position="736"/>
    </location>
</feature>
<reference evidence="4 5" key="1">
    <citation type="submission" date="2018-08" db="EMBL/GenBank/DDBJ databases">
        <title>Fulvimarina sp. 85, whole genome shotgun sequence.</title>
        <authorList>
            <person name="Tuo L."/>
        </authorList>
    </citation>
    <scope>NUCLEOTIDE SEQUENCE [LARGE SCALE GENOMIC DNA]</scope>
    <source>
        <strain evidence="4 5">85</strain>
    </source>
</reference>
<feature type="compositionally biased region" description="Basic and acidic residues" evidence="2">
    <location>
        <begin position="655"/>
        <end position="672"/>
    </location>
</feature>
<feature type="compositionally biased region" description="Acidic residues" evidence="2">
    <location>
        <begin position="407"/>
        <end position="417"/>
    </location>
</feature>
<dbReference type="CDD" id="cd16406">
    <property type="entry name" value="ParB_N_like"/>
    <property type="match status" value="1"/>
</dbReference>
<evidence type="ECO:0000313" key="5">
    <source>
        <dbReference type="Proteomes" id="UP000264310"/>
    </source>
</evidence>
<gene>
    <name evidence="4" type="ORF">DYI37_19295</name>
</gene>
<feature type="coiled-coil region" evidence="1">
    <location>
        <begin position="301"/>
        <end position="342"/>
    </location>
</feature>
<dbReference type="GO" id="GO:0007059">
    <property type="term" value="P:chromosome segregation"/>
    <property type="evidence" value="ECO:0007669"/>
    <property type="project" value="TreeGrafter"/>
</dbReference>
<dbReference type="PANTHER" id="PTHR33375:SF7">
    <property type="entry name" value="CHROMOSOME 2-PARTITIONING PROTEIN PARB-RELATED"/>
    <property type="match status" value="1"/>
</dbReference>
<sequence>MKTTTIRKITLSQLAMSFKNVRTVQPSEAEDAMLEASIAAHGLEQNIGVEAAADNLFLVVYGGRRYRALASLCAKGVIDGDYKVPCRIMDEDEAIEASIAENVARVPMHPADEFDAFAKLIENGASERDVADRFGVALAHVQKRMKLARVSPRILDRYRQGEMTLEALTAFTLTPCHDKQIEVLARVEHMLNATWGDTPGTIRRMLTETSVRADGRLGSFVGVEAYEAAGGKVTRDLFSTTTTCYLDDAGLLERLAQDKLAGEATKLEGEWRWVEPMLEMSWSHAQSFARVYPDQIPAEDDPELVEELVKIEARIDELEDRADENEADVEEYETLYARKEEIDAVLGQPTYVYSADARAISGVILTLDHAGELKAECGFVRPEDLPKEETTADTETTASADPASGLDTDETADDGEGAEPPVAATPLRIVPARPVTSAHVGSDGKVDAPQTVALRQAGLSAALADDLRAIRHQTMQAHLQVDFDVSFDLVVYTMCLDAFRSFYAPKPLDMKLTAPMTHASKEHLEGTVAERMIAKCKASLNLGWMELPRPDDFKALSALHFEEKQALFCFATAFSLNQQLSVDHHANPVIEEAGRRLDVDVASCWRPTSANFFKRTTKDVMMAAARETISDAWAEEHKGQKKGQLADAMEAAFSEDGRSRAGLRKESAERTARWLPEGMSFESATATDTNADPTTSIEDIDQTEPVADVGTDEADDAADPSDDDEELPAFLTDQAA</sequence>
<feature type="compositionally biased region" description="Basic and acidic residues" evidence="2">
    <location>
        <begin position="381"/>
        <end position="390"/>
    </location>
</feature>
<feature type="region of interest" description="Disordered" evidence="2">
    <location>
        <begin position="381"/>
        <end position="430"/>
    </location>
</feature>
<dbReference type="SMART" id="SM00470">
    <property type="entry name" value="ParB"/>
    <property type="match status" value="1"/>
</dbReference>
<dbReference type="Gene3D" id="3.90.1530.30">
    <property type="match status" value="1"/>
</dbReference>
<keyword evidence="1" id="KW-0175">Coiled coil</keyword>
<dbReference type="InterPro" id="IPR003115">
    <property type="entry name" value="ParB_N"/>
</dbReference>
<evidence type="ECO:0000256" key="2">
    <source>
        <dbReference type="SAM" id="MobiDB-lite"/>
    </source>
</evidence>
<feature type="compositionally biased region" description="Low complexity" evidence="2">
    <location>
        <begin position="684"/>
        <end position="695"/>
    </location>
</feature>
<dbReference type="Gene3D" id="1.10.10.2830">
    <property type="match status" value="1"/>
</dbReference>
<dbReference type="SUPFAM" id="SSF110849">
    <property type="entry name" value="ParB/Sulfiredoxin"/>
    <property type="match status" value="1"/>
</dbReference>
<feature type="domain" description="ParB-like N-terminal" evidence="3">
    <location>
        <begin position="7"/>
        <end position="103"/>
    </location>
</feature>
<dbReference type="PANTHER" id="PTHR33375">
    <property type="entry name" value="CHROMOSOME-PARTITIONING PROTEIN PARB-RELATED"/>
    <property type="match status" value="1"/>
</dbReference>
<keyword evidence="5" id="KW-1185">Reference proteome</keyword>
<accession>A0A371WXZ2</accession>
<feature type="compositionally biased region" description="Low complexity" evidence="2">
    <location>
        <begin position="393"/>
        <end position="404"/>
    </location>
</feature>
<dbReference type="InterPro" id="IPR036086">
    <property type="entry name" value="ParB/Sulfiredoxin_sf"/>
</dbReference>
<dbReference type="EMBL" id="QURL01000014">
    <property type="protein sequence ID" value="RFC61832.1"/>
    <property type="molecule type" value="Genomic_DNA"/>
</dbReference>
<proteinExistence type="predicted"/>
<name>A0A371WXZ2_9HYPH</name>
<protein>
    <submittedName>
        <fullName evidence="4">Chromosome partitioning protein ParB</fullName>
    </submittedName>
</protein>
<dbReference type="GO" id="GO:0005694">
    <property type="term" value="C:chromosome"/>
    <property type="evidence" value="ECO:0007669"/>
    <property type="project" value="TreeGrafter"/>
</dbReference>
<dbReference type="Pfam" id="PF02195">
    <property type="entry name" value="ParB_N"/>
    <property type="match status" value="1"/>
</dbReference>
<dbReference type="AlphaFoldDB" id="A0A371WXZ2"/>
<dbReference type="InterPro" id="IPR050336">
    <property type="entry name" value="Chromosome_partition/occlusion"/>
</dbReference>
<evidence type="ECO:0000313" key="4">
    <source>
        <dbReference type="EMBL" id="RFC61832.1"/>
    </source>
</evidence>
<evidence type="ECO:0000259" key="3">
    <source>
        <dbReference type="SMART" id="SM00470"/>
    </source>
</evidence>
<dbReference type="Proteomes" id="UP000264310">
    <property type="component" value="Unassembled WGS sequence"/>
</dbReference>
<dbReference type="OrthoDB" id="9813122at2"/>
<dbReference type="SUPFAM" id="SSF109709">
    <property type="entry name" value="KorB DNA-binding domain-like"/>
    <property type="match status" value="1"/>
</dbReference>
<comment type="caution">
    <text evidence="4">The sequence shown here is derived from an EMBL/GenBank/DDBJ whole genome shotgun (WGS) entry which is preliminary data.</text>
</comment>
<evidence type="ECO:0000256" key="1">
    <source>
        <dbReference type="SAM" id="Coils"/>
    </source>
</evidence>
<organism evidence="4 5">
    <name type="scientific">Fulvimarina endophytica</name>
    <dbReference type="NCBI Taxonomy" id="2293836"/>
    <lineage>
        <taxon>Bacteria</taxon>
        <taxon>Pseudomonadati</taxon>
        <taxon>Pseudomonadota</taxon>
        <taxon>Alphaproteobacteria</taxon>
        <taxon>Hyphomicrobiales</taxon>
        <taxon>Aurantimonadaceae</taxon>
        <taxon>Fulvimarina</taxon>
    </lineage>
</organism>
<feature type="compositionally biased region" description="Acidic residues" evidence="2">
    <location>
        <begin position="710"/>
        <end position="727"/>
    </location>
</feature>
<dbReference type="RefSeq" id="WP_116684907.1">
    <property type="nucleotide sequence ID" value="NZ_QURL01000014.1"/>
</dbReference>